<reference evidence="7 8" key="1">
    <citation type="submission" date="2016-08" db="EMBL/GenBank/DDBJ databases">
        <title>A novel genetic cassette of butanologenic Thermoanaerobacterium thermosaccharolyticum that directly convert cellulose to butanol.</title>
        <authorList>
            <person name="Li T."/>
            <person name="He J."/>
        </authorList>
    </citation>
    <scope>NUCLEOTIDE SEQUENCE [LARGE SCALE GENOMIC DNA]</scope>
    <source>
        <strain evidence="7 8">TG57</strain>
    </source>
</reference>
<dbReference type="InterPro" id="IPR035906">
    <property type="entry name" value="MetI-like_sf"/>
</dbReference>
<keyword evidence="3 5" id="KW-1133">Transmembrane helix</keyword>
<comment type="subcellular location">
    <subcellularLocation>
        <location evidence="5">Cell membrane</location>
        <topology evidence="5">Multi-pass membrane protein</topology>
    </subcellularLocation>
    <subcellularLocation>
        <location evidence="1">Membrane</location>
        <topology evidence="1">Multi-pass membrane protein</topology>
    </subcellularLocation>
</comment>
<evidence type="ECO:0000313" key="8">
    <source>
        <dbReference type="Proteomes" id="UP000214975"/>
    </source>
</evidence>
<dbReference type="PROSITE" id="PS50928">
    <property type="entry name" value="ABC_TM1"/>
    <property type="match status" value="1"/>
</dbReference>
<feature type="transmembrane region" description="Helical" evidence="5">
    <location>
        <begin position="298"/>
        <end position="324"/>
    </location>
</feature>
<dbReference type="Gene3D" id="1.10.3720.10">
    <property type="entry name" value="MetI-like"/>
    <property type="match status" value="1"/>
</dbReference>
<dbReference type="RefSeq" id="WP_094397934.1">
    <property type="nucleotide sequence ID" value="NZ_CP016893.1"/>
</dbReference>
<evidence type="ECO:0000256" key="3">
    <source>
        <dbReference type="ARBA" id="ARBA00022989"/>
    </source>
</evidence>
<comment type="similarity">
    <text evidence="5">Belongs to the binding-protein-dependent transport system permease family.</text>
</comment>
<dbReference type="SUPFAM" id="SSF161098">
    <property type="entry name" value="MetI-like"/>
    <property type="match status" value="1"/>
</dbReference>
<protein>
    <submittedName>
        <fullName evidence="7">Peptide ABC transporter permease</fullName>
    </submittedName>
</protein>
<dbReference type="PANTHER" id="PTHR43376:SF1">
    <property type="entry name" value="OLIGOPEPTIDE TRANSPORT SYSTEM PERMEASE PROTEIN"/>
    <property type="match status" value="1"/>
</dbReference>
<feature type="transmembrane region" description="Helical" evidence="5">
    <location>
        <begin position="113"/>
        <end position="135"/>
    </location>
</feature>
<dbReference type="Proteomes" id="UP000214975">
    <property type="component" value="Chromosome"/>
</dbReference>
<dbReference type="GO" id="GO:0005886">
    <property type="term" value="C:plasma membrane"/>
    <property type="evidence" value="ECO:0007669"/>
    <property type="project" value="UniProtKB-SubCell"/>
</dbReference>
<gene>
    <name evidence="7" type="ORF">Thert_03058</name>
</gene>
<dbReference type="InterPro" id="IPR000515">
    <property type="entry name" value="MetI-like"/>
</dbReference>
<dbReference type="CDD" id="cd06261">
    <property type="entry name" value="TM_PBP2"/>
    <property type="match status" value="1"/>
</dbReference>
<dbReference type="EMBL" id="CP016893">
    <property type="protein sequence ID" value="AST58835.1"/>
    <property type="molecule type" value="Genomic_DNA"/>
</dbReference>
<evidence type="ECO:0000256" key="1">
    <source>
        <dbReference type="ARBA" id="ARBA00004141"/>
    </source>
</evidence>
<feature type="transmembrane region" description="Helical" evidence="5">
    <location>
        <begin position="142"/>
        <end position="169"/>
    </location>
</feature>
<evidence type="ECO:0000256" key="2">
    <source>
        <dbReference type="ARBA" id="ARBA00022692"/>
    </source>
</evidence>
<feature type="transmembrane region" description="Helical" evidence="5">
    <location>
        <begin position="189"/>
        <end position="211"/>
    </location>
</feature>
<evidence type="ECO:0000256" key="4">
    <source>
        <dbReference type="ARBA" id="ARBA00023136"/>
    </source>
</evidence>
<keyword evidence="5" id="KW-0813">Transport</keyword>
<dbReference type="PANTHER" id="PTHR43376">
    <property type="entry name" value="OLIGOPEPTIDE TRANSPORT SYSTEM PERMEASE PROTEIN"/>
    <property type="match status" value="1"/>
</dbReference>
<proteinExistence type="inferred from homology"/>
<feature type="domain" description="ABC transmembrane type-1" evidence="6">
    <location>
        <begin position="107"/>
        <end position="317"/>
    </location>
</feature>
<evidence type="ECO:0000256" key="5">
    <source>
        <dbReference type="RuleBase" id="RU363032"/>
    </source>
</evidence>
<evidence type="ECO:0000313" key="7">
    <source>
        <dbReference type="EMBL" id="AST58835.1"/>
    </source>
</evidence>
<dbReference type="Pfam" id="PF00528">
    <property type="entry name" value="BPD_transp_1"/>
    <property type="match status" value="1"/>
</dbReference>
<organism evidence="7 8">
    <name type="scientific">Thermoanaerobacterium thermosaccharolyticum</name>
    <name type="common">Clostridium thermosaccharolyticum</name>
    <dbReference type="NCBI Taxonomy" id="1517"/>
    <lineage>
        <taxon>Bacteria</taxon>
        <taxon>Bacillati</taxon>
        <taxon>Bacillota</taxon>
        <taxon>Clostridia</taxon>
        <taxon>Thermoanaerobacterales</taxon>
        <taxon>Thermoanaerobacteraceae</taxon>
        <taxon>Thermoanaerobacterium</taxon>
    </lineage>
</organism>
<keyword evidence="4 5" id="KW-0472">Membrane</keyword>
<keyword evidence="2 5" id="KW-0812">Transmembrane</keyword>
<accession>A0A223I2V0</accession>
<sequence length="334" mass="37050">MKSYRRYMTSKMVWYILTFVVALFLNFLLPRLIPGNPVSTIVSKITSGMADTNSIKRVYETFEKEFGLNKPIWEQFLIYVSNLLHGNMGTSFGQYPRKVTDILASSIMWTIGLQLPAIIVSWILGNVLGVLAAYIKKGFDKVLFPVFLFISCIPSFGFAIVLVWLFAVVLKIAPASGGYAFDMIPSPTISFFLSVVQHYQLPFWSIVLVGIGGQSLGMREMSIYELNADYVKYCRLLGLKDSKIVRYVFRNAVLPQITGLALSLGTMVGGALITEIVFSYPGLGSVLFNAIAAQDFPLISGCTLLITTGVLIANFVIDIIYGLIDPRIKVAQQE</sequence>
<feature type="transmembrane region" description="Helical" evidence="5">
    <location>
        <begin position="253"/>
        <end position="278"/>
    </location>
</feature>
<name>A0A223I2V0_THETR</name>
<evidence type="ECO:0000259" key="6">
    <source>
        <dbReference type="PROSITE" id="PS50928"/>
    </source>
</evidence>
<feature type="transmembrane region" description="Helical" evidence="5">
    <location>
        <begin position="12"/>
        <end position="29"/>
    </location>
</feature>
<dbReference type="GO" id="GO:0055085">
    <property type="term" value="P:transmembrane transport"/>
    <property type="evidence" value="ECO:0007669"/>
    <property type="project" value="InterPro"/>
</dbReference>
<dbReference type="AlphaFoldDB" id="A0A223I2V0"/>